<keyword evidence="5" id="KW-0472">Membrane</keyword>
<feature type="compositionally biased region" description="Low complexity" evidence="9">
    <location>
        <begin position="55"/>
        <end position="81"/>
    </location>
</feature>
<keyword evidence="13" id="KW-1185">Reference proteome</keyword>
<evidence type="ECO:0000259" key="11">
    <source>
        <dbReference type="Pfam" id="PF05730"/>
    </source>
</evidence>
<comment type="subcellular location">
    <subcellularLocation>
        <location evidence="1">Membrane</location>
        <topology evidence="1">Lipid-anchor</topology>
        <topology evidence="1">GPI-anchor</topology>
    </subcellularLocation>
    <subcellularLocation>
        <location evidence="2">Secreted</location>
    </subcellularLocation>
</comment>
<evidence type="ECO:0000256" key="10">
    <source>
        <dbReference type="SAM" id="SignalP"/>
    </source>
</evidence>
<feature type="domain" description="CFEM" evidence="11">
    <location>
        <begin position="97"/>
        <end position="153"/>
    </location>
</feature>
<dbReference type="Proteomes" id="UP001172159">
    <property type="component" value="Unassembled WGS sequence"/>
</dbReference>
<accession>A0AA40EM32</accession>
<evidence type="ECO:0000256" key="8">
    <source>
        <dbReference type="ARBA" id="ARBA00023288"/>
    </source>
</evidence>
<keyword evidence="8" id="KW-0449">Lipoprotein</keyword>
<dbReference type="GO" id="GO:0098552">
    <property type="term" value="C:side of membrane"/>
    <property type="evidence" value="ECO:0007669"/>
    <property type="project" value="UniProtKB-KW"/>
</dbReference>
<reference evidence="12" key="1">
    <citation type="submission" date="2023-06" db="EMBL/GenBank/DDBJ databases">
        <title>Genome-scale phylogeny and comparative genomics of the fungal order Sordariales.</title>
        <authorList>
            <consortium name="Lawrence Berkeley National Laboratory"/>
            <person name="Hensen N."/>
            <person name="Bonometti L."/>
            <person name="Westerberg I."/>
            <person name="Brannstrom I.O."/>
            <person name="Guillou S."/>
            <person name="Cros-Aarteil S."/>
            <person name="Calhoun S."/>
            <person name="Haridas S."/>
            <person name="Kuo A."/>
            <person name="Mondo S."/>
            <person name="Pangilinan J."/>
            <person name="Riley R."/>
            <person name="Labutti K."/>
            <person name="Andreopoulos B."/>
            <person name="Lipzen A."/>
            <person name="Chen C."/>
            <person name="Yanf M."/>
            <person name="Daum C."/>
            <person name="Ng V."/>
            <person name="Clum A."/>
            <person name="Steindorff A."/>
            <person name="Ohm R."/>
            <person name="Martin F."/>
            <person name="Silar P."/>
            <person name="Natvig D."/>
            <person name="Lalanne C."/>
            <person name="Gautier V."/>
            <person name="Ament-Velasquez S.L."/>
            <person name="Kruys A."/>
            <person name="Hutchinson M.I."/>
            <person name="Powell A.J."/>
            <person name="Barry K."/>
            <person name="Miller A.N."/>
            <person name="Grigoriev I.V."/>
            <person name="Debuchy R."/>
            <person name="Gladieux P."/>
            <person name="Thoren M.H."/>
            <person name="Johannesson H."/>
        </authorList>
    </citation>
    <scope>NUCLEOTIDE SEQUENCE</scope>
    <source>
        <strain evidence="12">CBS 540.89</strain>
    </source>
</reference>
<keyword evidence="5" id="KW-0336">GPI-anchor</keyword>
<comment type="caution">
    <text evidence="12">The sequence shown here is derived from an EMBL/GenBank/DDBJ whole genome shotgun (WGS) entry which is preliminary data.</text>
</comment>
<feature type="signal peptide" evidence="10">
    <location>
        <begin position="1"/>
        <end position="37"/>
    </location>
</feature>
<keyword evidence="5" id="KW-0325">Glycoprotein</keyword>
<dbReference type="Pfam" id="PF05730">
    <property type="entry name" value="CFEM"/>
    <property type="match status" value="1"/>
</dbReference>
<dbReference type="InterPro" id="IPR008427">
    <property type="entry name" value="Extracellular_membr_CFEM_dom"/>
</dbReference>
<sequence length="166" mass="17909">MKPLPISSFSLPFLTPSSVFLLLSLSLILLSPTPCQALSLFQPFLQAPQPPPTPHSLSSSSSSLQHGLGLEQQQQHEAQASSPPPNTTDLIAQLSRNIPPCALDCVVELTNITTECLEGSEGTSDQVCLCSDDVSHYTRVLGCVQKKCTMEESIGQFYSVPFFSTQ</sequence>
<name>A0AA40EM32_9PEZI</name>
<proteinExistence type="inferred from homology"/>
<feature type="region of interest" description="Disordered" evidence="9">
    <location>
        <begin position="49"/>
        <end position="89"/>
    </location>
</feature>
<dbReference type="AlphaFoldDB" id="A0AA40EM32"/>
<keyword evidence="6 10" id="KW-0732">Signal</keyword>
<evidence type="ECO:0000256" key="1">
    <source>
        <dbReference type="ARBA" id="ARBA00004589"/>
    </source>
</evidence>
<evidence type="ECO:0000256" key="2">
    <source>
        <dbReference type="ARBA" id="ARBA00004613"/>
    </source>
</evidence>
<keyword evidence="4" id="KW-0964">Secreted</keyword>
<feature type="chain" id="PRO_5041289740" description="CFEM domain-containing protein" evidence="10">
    <location>
        <begin position="38"/>
        <end position="166"/>
    </location>
</feature>
<organism evidence="12 13">
    <name type="scientific">Apiosordaria backusii</name>
    <dbReference type="NCBI Taxonomy" id="314023"/>
    <lineage>
        <taxon>Eukaryota</taxon>
        <taxon>Fungi</taxon>
        <taxon>Dikarya</taxon>
        <taxon>Ascomycota</taxon>
        <taxon>Pezizomycotina</taxon>
        <taxon>Sordariomycetes</taxon>
        <taxon>Sordariomycetidae</taxon>
        <taxon>Sordariales</taxon>
        <taxon>Lasiosphaeriaceae</taxon>
        <taxon>Apiosordaria</taxon>
    </lineage>
</organism>
<evidence type="ECO:0000256" key="7">
    <source>
        <dbReference type="ARBA" id="ARBA00023157"/>
    </source>
</evidence>
<evidence type="ECO:0000256" key="6">
    <source>
        <dbReference type="ARBA" id="ARBA00022729"/>
    </source>
</evidence>
<evidence type="ECO:0000313" key="12">
    <source>
        <dbReference type="EMBL" id="KAK0741850.1"/>
    </source>
</evidence>
<evidence type="ECO:0000313" key="13">
    <source>
        <dbReference type="Proteomes" id="UP001172159"/>
    </source>
</evidence>
<comment type="similarity">
    <text evidence="3">Belongs to the RBT5 family.</text>
</comment>
<evidence type="ECO:0000256" key="5">
    <source>
        <dbReference type="ARBA" id="ARBA00022622"/>
    </source>
</evidence>
<dbReference type="GO" id="GO:0005576">
    <property type="term" value="C:extracellular region"/>
    <property type="evidence" value="ECO:0007669"/>
    <property type="project" value="UniProtKB-SubCell"/>
</dbReference>
<evidence type="ECO:0000256" key="9">
    <source>
        <dbReference type="SAM" id="MobiDB-lite"/>
    </source>
</evidence>
<keyword evidence="7" id="KW-1015">Disulfide bond</keyword>
<protein>
    <recommendedName>
        <fullName evidence="11">CFEM domain-containing protein</fullName>
    </recommendedName>
</protein>
<gene>
    <name evidence="12" type="ORF">B0T21DRAFT_360242</name>
</gene>
<evidence type="ECO:0000256" key="4">
    <source>
        <dbReference type="ARBA" id="ARBA00022525"/>
    </source>
</evidence>
<dbReference type="EMBL" id="JAUKTV010000003">
    <property type="protein sequence ID" value="KAK0741850.1"/>
    <property type="molecule type" value="Genomic_DNA"/>
</dbReference>
<evidence type="ECO:0000256" key="3">
    <source>
        <dbReference type="ARBA" id="ARBA00010031"/>
    </source>
</evidence>